<dbReference type="GO" id="GO:0016020">
    <property type="term" value="C:membrane"/>
    <property type="evidence" value="ECO:0007669"/>
    <property type="project" value="UniProtKB-UniRule"/>
</dbReference>
<comment type="caution">
    <text evidence="4">The sequence shown here is derived from an EMBL/GenBank/DDBJ whole genome shotgun (WGS) entry which is preliminary data.</text>
</comment>
<evidence type="ECO:0000256" key="2">
    <source>
        <dbReference type="SAM" id="SignalP"/>
    </source>
</evidence>
<protein>
    <submittedName>
        <fullName evidence="4">Phosphate transport system substrate-binding protein</fullName>
    </submittedName>
</protein>
<proteinExistence type="predicted"/>
<sequence length="507" mass="53111">MRLMLWCAAVFAALSFCGQAAQAQDVTLTARDGSLSIDGTLMGFDGEFYRVETRFGMLTVDGEGVICDGPGCPDLTATLAVLRITGAEAPGKALLPPLLAAYAKTRGLALKLEPQDAGFIAALSETGTDQVLARITFIPSSPEEARAALLSGAAELAVSATADKGFGARAMALDALVPIVARDNRLPRISTPDLAQALSGEIRNWQALGGPDMPLALHALAKDTSVQQALVARLGRDVPAVVIHDTPEALAEAVARDPWALAITGQAQRGAARALPLTDSCGFPLLADRALVKAGDYPLTFAISLLTPRRRLPLFAREFLDFLDHPAAETAVAGAGYIDRAPESVPLTADGLRLLNAIKGAGGDVPLAELKRLADAMAGASRSSLTFRFEDGSATLDARSRENLRLLARLIEVDAFRGNRLILAGFSDGSGDGAANMRLSESRAIGVLTALSATLPGGTDPARLPEVEAFGEALPMACDTTAAGRRANRRVEVWLRPVFTDSPETGN</sequence>
<reference evidence="4 5" key="1">
    <citation type="submission" date="2018-04" db="EMBL/GenBank/DDBJ databases">
        <title>Genomic Encyclopedia of Archaeal and Bacterial Type Strains, Phase II (KMG-II): from individual species to whole genera.</title>
        <authorList>
            <person name="Goeker M."/>
        </authorList>
    </citation>
    <scope>NUCLEOTIDE SEQUENCE [LARGE SCALE GENOMIC DNA]</scope>
    <source>
        <strain evidence="4 5">DSM 21823</strain>
    </source>
</reference>
<dbReference type="PROSITE" id="PS51123">
    <property type="entry name" value="OMPA_2"/>
    <property type="match status" value="1"/>
</dbReference>
<dbReference type="Proteomes" id="UP000244224">
    <property type="component" value="Unassembled WGS sequence"/>
</dbReference>
<dbReference type="Gene3D" id="3.40.190.10">
    <property type="entry name" value="Periplasmic binding protein-like II"/>
    <property type="match status" value="2"/>
</dbReference>
<accession>A0A2T6B324</accession>
<dbReference type="EMBL" id="QBKP01000005">
    <property type="protein sequence ID" value="PTX50432.1"/>
    <property type="molecule type" value="Genomic_DNA"/>
</dbReference>
<organism evidence="4 5">
    <name type="scientific">Gemmobacter caeni</name>
    <dbReference type="NCBI Taxonomy" id="589035"/>
    <lineage>
        <taxon>Bacteria</taxon>
        <taxon>Pseudomonadati</taxon>
        <taxon>Pseudomonadota</taxon>
        <taxon>Alphaproteobacteria</taxon>
        <taxon>Rhodobacterales</taxon>
        <taxon>Paracoccaceae</taxon>
        <taxon>Gemmobacter</taxon>
    </lineage>
</organism>
<dbReference type="Pfam" id="PF00691">
    <property type="entry name" value="OmpA"/>
    <property type="match status" value="1"/>
</dbReference>
<evidence type="ECO:0000256" key="1">
    <source>
        <dbReference type="PROSITE-ProRule" id="PRU00473"/>
    </source>
</evidence>
<dbReference type="RefSeq" id="WP_108128691.1">
    <property type="nucleotide sequence ID" value="NZ_QBKP01000005.1"/>
</dbReference>
<keyword evidence="1" id="KW-0472">Membrane</keyword>
<dbReference type="Gene3D" id="3.30.1330.60">
    <property type="entry name" value="OmpA-like domain"/>
    <property type="match status" value="1"/>
</dbReference>
<feature type="chain" id="PRO_5015568267" evidence="2">
    <location>
        <begin position="24"/>
        <end position="507"/>
    </location>
</feature>
<feature type="signal peptide" evidence="2">
    <location>
        <begin position="1"/>
        <end position="23"/>
    </location>
</feature>
<feature type="domain" description="OmpA-like" evidence="3">
    <location>
        <begin position="376"/>
        <end position="499"/>
    </location>
</feature>
<dbReference type="InterPro" id="IPR036737">
    <property type="entry name" value="OmpA-like_sf"/>
</dbReference>
<dbReference type="Pfam" id="PF12849">
    <property type="entry name" value="PBP_like_2"/>
    <property type="match status" value="1"/>
</dbReference>
<dbReference type="OrthoDB" id="9790048at2"/>
<evidence type="ECO:0000313" key="5">
    <source>
        <dbReference type="Proteomes" id="UP000244224"/>
    </source>
</evidence>
<dbReference type="SUPFAM" id="SSF53850">
    <property type="entry name" value="Periplasmic binding protein-like II"/>
    <property type="match status" value="1"/>
</dbReference>
<keyword evidence="2" id="KW-0732">Signal</keyword>
<dbReference type="PANTHER" id="PTHR30329:SF21">
    <property type="entry name" value="LIPOPROTEIN YIAD-RELATED"/>
    <property type="match status" value="1"/>
</dbReference>
<dbReference type="InterPro" id="IPR024370">
    <property type="entry name" value="PBP_domain"/>
</dbReference>
<dbReference type="CDD" id="cd07185">
    <property type="entry name" value="OmpA_C-like"/>
    <property type="match status" value="1"/>
</dbReference>
<dbReference type="InterPro" id="IPR006665">
    <property type="entry name" value="OmpA-like"/>
</dbReference>
<evidence type="ECO:0000313" key="4">
    <source>
        <dbReference type="EMBL" id="PTX50432.1"/>
    </source>
</evidence>
<evidence type="ECO:0000259" key="3">
    <source>
        <dbReference type="PROSITE" id="PS51123"/>
    </source>
</evidence>
<dbReference type="PANTHER" id="PTHR30329">
    <property type="entry name" value="STATOR ELEMENT OF FLAGELLAR MOTOR COMPLEX"/>
    <property type="match status" value="1"/>
</dbReference>
<gene>
    <name evidence="4" type="ORF">C8N34_10576</name>
</gene>
<dbReference type="AlphaFoldDB" id="A0A2T6B324"/>
<dbReference type="InterPro" id="IPR050330">
    <property type="entry name" value="Bact_OuterMem_StrucFunc"/>
</dbReference>
<dbReference type="SUPFAM" id="SSF103088">
    <property type="entry name" value="OmpA-like"/>
    <property type="match status" value="1"/>
</dbReference>
<name>A0A2T6B324_9RHOB</name>
<keyword evidence="5" id="KW-1185">Reference proteome</keyword>